<evidence type="ECO:0000259" key="13">
    <source>
        <dbReference type="PROSITE" id="PS50990"/>
    </source>
</evidence>
<evidence type="ECO:0000256" key="10">
    <source>
        <dbReference type="SAM" id="Phobius"/>
    </source>
</evidence>
<keyword evidence="3" id="KW-1003">Cell membrane</keyword>
<feature type="domain" description="Peptidase C39" evidence="13">
    <location>
        <begin position="1"/>
        <end position="109"/>
    </location>
</feature>
<dbReference type="Pfam" id="PF00005">
    <property type="entry name" value="ABC_tran"/>
    <property type="match status" value="1"/>
</dbReference>
<keyword evidence="7 10" id="KW-1133">Transmembrane helix</keyword>
<dbReference type="EMBL" id="JACHOV010000020">
    <property type="protein sequence ID" value="MBB4642927.1"/>
    <property type="molecule type" value="Genomic_DNA"/>
</dbReference>
<evidence type="ECO:0000256" key="2">
    <source>
        <dbReference type="ARBA" id="ARBA00022448"/>
    </source>
</evidence>
<organism evidence="14 15">
    <name type="scientific">Rhizorhapis suberifaciens</name>
    <name type="common">corky root of lettuce</name>
    <dbReference type="NCBI Taxonomy" id="13656"/>
    <lineage>
        <taxon>Bacteria</taxon>
        <taxon>Pseudomonadati</taxon>
        <taxon>Pseudomonadota</taxon>
        <taxon>Alphaproteobacteria</taxon>
        <taxon>Sphingomonadales</taxon>
        <taxon>Sphingomonadaceae</taxon>
        <taxon>Rhizorhapis</taxon>
    </lineage>
</organism>
<name>A0A840HZA9_9SPHN</name>
<dbReference type="PROSITE" id="PS50990">
    <property type="entry name" value="PEPTIDASE_C39"/>
    <property type="match status" value="1"/>
</dbReference>
<evidence type="ECO:0000256" key="5">
    <source>
        <dbReference type="ARBA" id="ARBA00022741"/>
    </source>
</evidence>
<keyword evidence="2" id="KW-0813">Transport</keyword>
<keyword evidence="15" id="KW-1185">Reference proteome</keyword>
<keyword evidence="4 10" id="KW-0812">Transmembrane</keyword>
<dbReference type="CDD" id="cd18567">
    <property type="entry name" value="ABC_6TM_CvaB_RaxB_like"/>
    <property type="match status" value="1"/>
</dbReference>
<dbReference type="FunFam" id="3.40.50.300:FF:000299">
    <property type="entry name" value="ABC transporter ATP-binding protein/permease"/>
    <property type="match status" value="1"/>
</dbReference>
<feature type="domain" description="ABC transmembrane type-1" evidence="12">
    <location>
        <begin position="142"/>
        <end position="421"/>
    </location>
</feature>
<dbReference type="InterPro" id="IPR039421">
    <property type="entry name" value="Type_1_exporter"/>
</dbReference>
<sequence>MAMVAAFHGSGLKLADIRRDLPTSRKGLTAHGLVKIADALGLIARPVKLDLDELHHLQLPCILHWDMDHFVVLRSLYRGGAVLHDPAIGVLRVSMKEFGRHFTGVAIECEPSSHFSRQQSHDTGIREWLSNVPGLWSGLGHIVLLTFFLELLAIFTPVLLQWIVDDALPVKNVSLLNGLALGFALLVIIGATLEIIRGWLAAVASTDLNLRWSGRVLTHLLRLPISYFERRHAGDIMSSFGSITTVQKTFSTGFIEALVDGAMAVGTLAMMAWYSLTGAGLALGMVILYGLFRLMLQGRLRQAWSEQIAQTARQQSHFLETLRGIQGVRLFGRADQRHRGWANLAAAQTNAELNVQGLQISYTAAQQLMFGLLRVLVIWFASWTILRGSVTLGMLFAFLAYLDQFTRRAAALLDRLLELTLLRLHIDRVSDIMLTPVEPSGPAVATMRPEHVQSPPLLQLRQLEFSYAFDDAPVLNCIDLDVAPGECVALVGSSGSGKTTLVKLMLGLLEPTRGEIRVGGVPLTEIGVARFREMVGTVMQDDLLFTGSLADNICFFDPEPDTDWMIDCARQAAIHSDIENMPMQYATLTGEGGSGLSGGQKQRILLARSLYKRPRILVLDEATSHLDVANERRVNDAIKSLALTRIIVAHRPETIAMADRVVEVANGRIAKIWSKKTFSGRHGSTQNGQNHEVMPSFEACP</sequence>
<keyword evidence="8 10" id="KW-0472">Membrane</keyword>
<dbReference type="AlphaFoldDB" id="A0A840HZA9"/>
<evidence type="ECO:0000256" key="3">
    <source>
        <dbReference type="ARBA" id="ARBA00022475"/>
    </source>
</evidence>
<dbReference type="PANTHER" id="PTHR24221:SF606">
    <property type="entry name" value="COLICIN V SECRETION-PROCESSING ATP-BINDING PROTEIN"/>
    <property type="match status" value="1"/>
</dbReference>
<feature type="transmembrane region" description="Helical" evidence="10">
    <location>
        <begin position="376"/>
        <end position="402"/>
    </location>
</feature>
<feature type="domain" description="ABC transporter" evidence="11">
    <location>
        <begin position="458"/>
        <end position="691"/>
    </location>
</feature>
<dbReference type="GO" id="GO:0005524">
    <property type="term" value="F:ATP binding"/>
    <property type="evidence" value="ECO:0007669"/>
    <property type="project" value="UniProtKB-KW"/>
</dbReference>
<dbReference type="PROSITE" id="PS50893">
    <property type="entry name" value="ABC_TRANSPORTER_2"/>
    <property type="match status" value="1"/>
</dbReference>
<dbReference type="GO" id="GO:0140359">
    <property type="term" value="F:ABC-type transporter activity"/>
    <property type="evidence" value="ECO:0007669"/>
    <property type="project" value="InterPro"/>
</dbReference>
<dbReference type="Gene3D" id="3.40.50.300">
    <property type="entry name" value="P-loop containing nucleotide triphosphate hydrolases"/>
    <property type="match status" value="1"/>
</dbReference>
<dbReference type="InterPro" id="IPR011527">
    <property type="entry name" value="ABC1_TM_dom"/>
</dbReference>
<dbReference type="InterPro" id="IPR003439">
    <property type="entry name" value="ABC_transporter-like_ATP-bd"/>
</dbReference>
<dbReference type="Gene3D" id="1.20.1560.10">
    <property type="entry name" value="ABC transporter type 1, transmembrane domain"/>
    <property type="match status" value="1"/>
</dbReference>
<feature type="transmembrane region" description="Helical" evidence="10">
    <location>
        <begin position="271"/>
        <end position="292"/>
    </location>
</feature>
<dbReference type="GO" id="GO:0006508">
    <property type="term" value="P:proteolysis"/>
    <property type="evidence" value="ECO:0007669"/>
    <property type="project" value="InterPro"/>
</dbReference>
<dbReference type="SUPFAM" id="SSF52540">
    <property type="entry name" value="P-loop containing nucleoside triphosphate hydrolases"/>
    <property type="match status" value="1"/>
</dbReference>
<feature type="transmembrane region" description="Helical" evidence="10">
    <location>
        <begin position="138"/>
        <end position="163"/>
    </location>
</feature>
<dbReference type="InterPro" id="IPR017871">
    <property type="entry name" value="ABC_transporter-like_CS"/>
</dbReference>
<evidence type="ECO:0000256" key="1">
    <source>
        <dbReference type="ARBA" id="ARBA00004651"/>
    </source>
</evidence>
<dbReference type="InterPro" id="IPR003593">
    <property type="entry name" value="AAA+_ATPase"/>
</dbReference>
<comment type="subcellular location">
    <subcellularLocation>
        <location evidence="1">Cell membrane</location>
        <topology evidence="1">Multi-pass membrane protein</topology>
    </subcellularLocation>
</comment>
<dbReference type="InterPro" id="IPR036640">
    <property type="entry name" value="ABC1_TM_sf"/>
</dbReference>
<evidence type="ECO:0000256" key="7">
    <source>
        <dbReference type="ARBA" id="ARBA00022989"/>
    </source>
</evidence>
<gene>
    <name evidence="14" type="ORF">HNQ99_003264</name>
</gene>
<comment type="caution">
    <text evidence="14">The sequence shown here is derived from an EMBL/GenBank/DDBJ whole genome shotgun (WGS) entry which is preliminary data.</text>
</comment>
<dbReference type="PANTHER" id="PTHR24221">
    <property type="entry name" value="ATP-BINDING CASSETTE SUB-FAMILY B"/>
    <property type="match status" value="1"/>
</dbReference>
<proteinExistence type="predicted"/>
<dbReference type="RefSeq" id="WP_246415053.1">
    <property type="nucleotide sequence ID" value="NZ_JACHOV010000020.1"/>
</dbReference>
<dbReference type="PROSITE" id="PS50929">
    <property type="entry name" value="ABC_TM1F"/>
    <property type="match status" value="1"/>
</dbReference>
<dbReference type="InterPro" id="IPR005074">
    <property type="entry name" value="Peptidase_C39"/>
</dbReference>
<dbReference type="SMART" id="SM00382">
    <property type="entry name" value="AAA"/>
    <property type="match status" value="1"/>
</dbReference>
<dbReference type="InterPro" id="IPR027417">
    <property type="entry name" value="P-loop_NTPase"/>
</dbReference>
<dbReference type="Proteomes" id="UP000575068">
    <property type="component" value="Unassembled WGS sequence"/>
</dbReference>
<evidence type="ECO:0000256" key="8">
    <source>
        <dbReference type="ARBA" id="ARBA00023136"/>
    </source>
</evidence>
<feature type="transmembrane region" description="Helical" evidence="10">
    <location>
        <begin position="175"/>
        <end position="200"/>
    </location>
</feature>
<dbReference type="GO" id="GO:0005886">
    <property type="term" value="C:plasma membrane"/>
    <property type="evidence" value="ECO:0007669"/>
    <property type="project" value="UniProtKB-SubCell"/>
</dbReference>
<evidence type="ECO:0000313" key="14">
    <source>
        <dbReference type="EMBL" id="MBB4642927.1"/>
    </source>
</evidence>
<dbReference type="PROSITE" id="PS00211">
    <property type="entry name" value="ABC_TRANSPORTER_1"/>
    <property type="match status" value="1"/>
</dbReference>
<evidence type="ECO:0000256" key="4">
    <source>
        <dbReference type="ARBA" id="ARBA00022692"/>
    </source>
</evidence>
<protein>
    <submittedName>
        <fullName evidence="14">ATP-binding cassette subfamily B protein RaxB</fullName>
    </submittedName>
</protein>
<evidence type="ECO:0000259" key="11">
    <source>
        <dbReference type="PROSITE" id="PS50893"/>
    </source>
</evidence>
<keyword evidence="5" id="KW-0547">Nucleotide-binding</keyword>
<dbReference type="GO" id="GO:0034040">
    <property type="term" value="F:ATPase-coupled lipid transmembrane transporter activity"/>
    <property type="evidence" value="ECO:0007669"/>
    <property type="project" value="TreeGrafter"/>
</dbReference>
<dbReference type="Gene3D" id="3.90.70.10">
    <property type="entry name" value="Cysteine proteinases"/>
    <property type="match status" value="1"/>
</dbReference>
<dbReference type="GO" id="GO:0008233">
    <property type="term" value="F:peptidase activity"/>
    <property type="evidence" value="ECO:0007669"/>
    <property type="project" value="InterPro"/>
</dbReference>
<evidence type="ECO:0000313" key="15">
    <source>
        <dbReference type="Proteomes" id="UP000575068"/>
    </source>
</evidence>
<dbReference type="GO" id="GO:0016887">
    <property type="term" value="F:ATP hydrolysis activity"/>
    <property type="evidence" value="ECO:0007669"/>
    <property type="project" value="InterPro"/>
</dbReference>
<accession>A0A840HZA9</accession>
<reference evidence="14 15" key="1">
    <citation type="submission" date="2020-08" db="EMBL/GenBank/DDBJ databases">
        <title>Genomic Encyclopedia of Type Strains, Phase IV (KMG-IV): sequencing the most valuable type-strain genomes for metagenomic binning, comparative biology and taxonomic classification.</title>
        <authorList>
            <person name="Goeker M."/>
        </authorList>
    </citation>
    <scope>NUCLEOTIDE SEQUENCE [LARGE SCALE GENOMIC DNA]</scope>
    <source>
        <strain evidence="14 15">DSM 7465</strain>
    </source>
</reference>
<evidence type="ECO:0000259" key="12">
    <source>
        <dbReference type="PROSITE" id="PS50929"/>
    </source>
</evidence>
<evidence type="ECO:0000256" key="9">
    <source>
        <dbReference type="SAM" id="MobiDB-lite"/>
    </source>
</evidence>
<dbReference type="Pfam" id="PF03412">
    <property type="entry name" value="Peptidase_C39"/>
    <property type="match status" value="1"/>
</dbReference>
<keyword evidence="6 14" id="KW-0067">ATP-binding</keyword>
<feature type="region of interest" description="Disordered" evidence="9">
    <location>
        <begin position="679"/>
        <end position="701"/>
    </location>
</feature>
<dbReference type="SUPFAM" id="SSF90123">
    <property type="entry name" value="ABC transporter transmembrane region"/>
    <property type="match status" value="1"/>
</dbReference>
<dbReference type="Pfam" id="PF00664">
    <property type="entry name" value="ABC_membrane"/>
    <property type="match status" value="1"/>
</dbReference>
<evidence type="ECO:0000256" key="6">
    <source>
        <dbReference type="ARBA" id="ARBA00022840"/>
    </source>
</evidence>